<feature type="non-terminal residue" evidence="2">
    <location>
        <position position="1"/>
    </location>
</feature>
<evidence type="ECO:0000313" key="3">
    <source>
        <dbReference type="Proteomes" id="UP001227543"/>
    </source>
</evidence>
<evidence type="ECO:0000313" key="2">
    <source>
        <dbReference type="EMBL" id="KAK1488871.1"/>
    </source>
</evidence>
<sequence length="142" mass="15729">LPPADLRISTYRVEKCQQRRPKRCRKEERKTKKKEAEGWHGLPSESESPPSSSNRHDSISDSNSNSNGRRRSTNPNLDFEAQLLLSSSSRLPLTNLSKPSPAACIMYGARPGLHLVVIQTLAPIRRGQAIKSTGIGSHIFDA</sequence>
<comment type="caution">
    <text evidence="2">The sequence shown here is derived from an EMBL/GenBank/DDBJ whole genome shotgun (WGS) entry which is preliminary data.</text>
</comment>
<gene>
    <name evidence="2" type="ORF">CTAM01_11352</name>
</gene>
<dbReference type="RefSeq" id="XP_060377933.1">
    <property type="nucleotide sequence ID" value="XM_060527363.1"/>
</dbReference>
<proteinExistence type="predicted"/>
<reference evidence="2 3" key="1">
    <citation type="submission" date="2016-10" db="EMBL/GenBank/DDBJ databases">
        <title>The genome sequence of Colletotrichum fioriniae PJ7.</title>
        <authorList>
            <person name="Baroncelli R."/>
        </authorList>
    </citation>
    <scope>NUCLEOTIDE SEQUENCE [LARGE SCALE GENOMIC DNA]</scope>
    <source>
        <strain evidence="2 3">Tom-12</strain>
    </source>
</reference>
<dbReference type="GeneID" id="85411601"/>
<organism evidence="2 3">
    <name type="scientific">Colletotrichum tamarilloi</name>
    <dbReference type="NCBI Taxonomy" id="1209934"/>
    <lineage>
        <taxon>Eukaryota</taxon>
        <taxon>Fungi</taxon>
        <taxon>Dikarya</taxon>
        <taxon>Ascomycota</taxon>
        <taxon>Pezizomycotina</taxon>
        <taxon>Sordariomycetes</taxon>
        <taxon>Hypocreomycetidae</taxon>
        <taxon>Glomerellales</taxon>
        <taxon>Glomerellaceae</taxon>
        <taxon>Colletotrichum</taxon>
        <taxon>Colletotrichum acutatum species complex</taxon>
    </lineage>
</organism>
<dbReference type="Proteomes" id="UP001227543">
    <property type="component" value="Unassembled WGS sequence"/>
</dbReference>
<feature type="region of interest" description="Disordered" evidence="1">
    <location>
        <begin position="1"/>
        <end position="80"/>
    </location>
</feature>
<feature type="compositionally biased region" description="Basic and acidic residues" evidence="1">
    <location>
        <begin position="25"/>
        <end position="38"/>
    </location>
</feature>
<dbReference type="EMBL" id="MLFU01000060">
    <property type="protein sequence ID" value="KAK1488871.1"/>
    <property type="molecule type" value="Genomic_DNA"/>
</dbReference>
<evidence type="ECO:0000256" key="1">
    <source>
        <dbReference type="SAM" id="MobiDB-lite"/>
    </source>
</evidence>
<name>A0ABQ9QXN5_9PEZI</name>
<accession>A0ABQ9QXN5</accession>
<keyword evidence="3" id="KW-1185">Reference proteome</keyword>
<protein>
    <submittedName>
        <fullName evidence="2">Uncharacterized protein</fullName>
    </submittedName>
</protein>
<feature type="compositionally biased region" description="Low complexity" evidence="1">
    <location>
        <begin position="43"/>
        <end position="53"/>
    </location>
</feature>